<comment type="caution">
    <text evidence="1">The sequence shown here is derived from an EMBL/GenBank/DDBJ whole genome shotgun (WGS) entry which is preliminary data.</text>
</comment>
<sequence>MSYCWNFMKLQNKNGYSLLAEFFLKEKAKKQKSLEMILFLW</sequence>
<dbReference type="EMBL" id="AHMH02000057">
    <property type="protein sequence ID" value="EMN01267.1"/>
    <property type="molecule type" value="Genomic_DNA"/>
</dbReference>
<evidence type="ECO:0000313" key="2">
    <source>
        <dbReference type="Proteomes" id="UP000012099"/>
    </source>
</evidence>
<organism evidence="1 2">
    <name type="scientific">Leptospira noguchii str. 2007001578</name>
    <dbReference type="NCBI Taxonomy" id="1049974"/>
    <lineage>
        <taxon>Bacteria</taxon>
        <taxon>Pseudomonadati</taxon>
        <taxon>Spirochaetota</taxon>
        <taxon>Spirochaetia</taxon>
        <taxon>Leptospirales</taxon>
        <taxon>Leptospiraceae</taxon>
        <taxon>Leptospira</taxon>
    </lineage>
</organism>
<proteinExistence type="predicted"/>
<reference evidence="1 2" key="1">
    <citation type="submission" date="2013-01" db="EMBL/GenBank/DDBJ databases">
        <authorList>
            <person name="Harkins D.M."/>
            <person name="Durkin A.S."/>
            <person name="Brinkac L.M."/>
            <person name="Haft D.H."/>
            <person name="Selengut J.D."/>
            <person name="Sanka R."/>
            <person name="DePew J."/>
            <person name="Purushe J."/>
            <person name="Whelen A.C."/>
            <person name="Vinetz J.M."/>
            <person name="Sutton G.G."/>
            <person name="Nierman W.C."/>
            <person name="Fouts D.E."/>
        </authorList>
    </citation>
    <scope>NUCLEOTIDE SEQUENCE [LARGE SCALE GENOMIC DNA]</scope>
    <source>
        <strain evidence="1 2">2007001578</strain>
    </source>
</reference>
<evidence type="ECO:0000313" key="1">
    <source>
        <dbReference type="EMBL" id="EMN01267.1"/>
    </source>
</evidence>
<keyword evidence="2" id="KW-1185">Reference proteome</keyword>
<name>A0ABP2TC15_9LEPT</name>
<protein>
    <submittedName>
        <fullName evidence="1">Uncharacterized protein</fullName>
    </submittedName>
</protein>
<gene>
    <name evidence="1" type="ORF">LEP1GSC035_1516</name>
</gene>
<dbReference type="Proteomes" id="UP000012099">
    <property type="component" value="Unassembled WGS sequence"/>
</dbReference>
<accession>A0ABP2TC15</accession>